<dbReference type="GO" id="GO:0043213">
    <property type="term" value="P:bacteriocin transport"/>
    <property type="evidence" value="ECO:0007669"/>
    <property type="project" value="UniProtKB-KW"/>
</dbReference>
<keyword evidence="6 9" id="KW-1133">Transmembrane helix</keyword>
<feature type="domain" description="ABC transporter" evidence="10">
    <location>
        <begin position="465"/>
        <end position="666"/>
    </location>
</feature>
<evidence type="ECO:0000313" key="13">
    <source>
        <dbReference type="Proteomes" id="UP000235293"/>
    </source>
</evidence>
<keyword evidence="5" id="KW-0067">ATP-binding</keyword>
<dbReference type="GO" id="GO:0005886">
    <property type="term" value="C:plasma membrane"/>
    <property type="evidence" value="ECO:0007669"/>
    <property type="project" value="UniProtKB-SubCell"/>
</dbReference>
<dbReference type="InterPro" id="IPR003439">
    <property type="entry name" value="ABC_transporter-like_ATP-bd"/>
</dbReference>
<dbReference type="SMART" id="SM00382">
    <property type="entry name" value="AAA"/>
    <property type="match status" value="1"/>
</dbReference>
<dbReference type="InterPro" id="IPR036640">
    <property type="entry name" value="ABC1_TM_sf"/>
</dbReference>
<evidence type="ECO:0000256" key="6">
    <source>
        <dbReference type="ARBA" id="ARBA00022989"/>
    </source>
</evidence>
<evidence type="ECO:0000256" key="2">
    <source>
        <dbReference type="ARBA" id="ARBA00022692"/>
    </source>
</evidence>
<evidence type="ECO:0000256" key="5">
    <source>
        <dbReference type="ARBA" id="ARBA00022840"/>
    </source>
</evidence>
<feature type="domain" description="Peptidase C39" evidence="11">
    <location>
        <begin position="9"/>
        <end position="133"/>
    </location>
</feature>
<dbReference type="InterPro" id="IPR039421">
    <property type="entry name" value="Type_1_exporter"/>
</dbReference>
<keyword evidence="3" id="KW-0547">Nucleotide-binding</keyword>
<comment type="subcellular location">
    <subcellularLocation>
        <location evidence="1">Cell membrane</location>
        <topology evidence="1">Multi-pass membrane protein</topology>
    </subcellularLocation>
</comment>
<dbReference type="Pfam" id="PF00005">
    <property type="entry name" value="ABC_tran"/>
    <property type="match status" value="1"/>
</dbReference>
<evidence type="ECO:0000259" key="10">
    <source>
        <dbReference type="PROSITE" id="PS50893"/>
    </source>
</evidence>
<sequence>MVAYPHNMQNLTSDCGIAVIKSLLENYHRFNERSFKSVVSSLDIEQGLSLFNIEEVLKQFGVYGSSYEVEDFHLLDFTKPMILLVDSNGENHYILSYGVKDGKAIVSDPSHVVLEQVNLNELKGVFKGYVFIIENVVERTHQEKLLQKHSHVKKNLKLHVDLLYLTVLLCIIPIIIIFSIQYFLIYQLRNLVIWQVLVIFIFETLLTCIYVKLKTEYNGIVSNEDSLKQEALAFSFLEDIDQLSEKDENIYNRLIKFWNNFNASDWQLKRYLSYFELVCVVLIFSATFAFSRGIALLSIVCMLTYVIIFKKGIVTRKNYNRNYFNNMGELSVFIEESIHNKLDRSIFSSKEEVSTYLKSILLKVKDSFAKQRESTAHILTLYDGVMYLNLSLIFVYVMLMYSIKMDMKVVSVFISFVIVYMVYSLGKPAIQKFLDLERYSSLDSHYRKPPAIDRNNAADFTITGISLENVSVSYSQDTSVSVLSGISKQFRSHSLILVKGKNGIGKSTLMYVIMGVVPVSAGSVHYYDSDRDLYGYPIEMIQSRISCYQQNQFLNHASIGKNVAYDIYKNARQPVDNIFKLDLDKIIFYNGVNLSQGERQKVLLSRSLNKEADVYIFDEPTSNLDDSSKKIFIDKVLELKKTAMIFIVTHDAMFDKIADEIIDLDVIKK</sequence>
<dbReference type="AlphaFoldDB" id="A0A9X7I9E6"/>
<dbReference type="GO" id="GO:0008234">
    <property type="term" value="F:cysteine-type peptidase activity"/>
    <property type="evidence" value="ECO:0007669"/>
    <property type="project" value="UniProtKB-KW"/>
</dbReference>
<dbReference type="GO" id="GO:0005524">
    <property type="term" value="F:ATP binding"/>
    <property type="evidence" value="ECO:0007669"/>
    <property type="project" value="UniProtKB-KW"/>
</dbReference>
<keyword evidence="8" id="KW-0813">Transport</keyword>
<dbReference type="InterPro" id="IPR017871">
    <property type="entry name" value="ABC_transporter-like_CS"/>
</dbReference>
<keyword evidence="4" id="KW-0378">Hydrolase</keyword>
<evidence type="ECO:0000256" key="9">
    <source>
        <dbReference type="SAM" id="Phobius"/>
    </source>
</evidence>
<evidence type="ECO:0000256" key="8">
    <source>
        <dbReference type="ARBA" id="ARBA00043264"/>
    </source>
</evidence>
<dbReference type="SUPFAM" id="SSF52540">
    <property type="entry name" value="P-loop containing nucleoside triphosphate hydrolases"/>
    <property type="match status" value="1"/>
</dbReference>
<organism evidence="12 13">
    <name type="scientific">Gardnerella swidsinskii</name>
    <dbReference type="NCBI Taxonomy" id="2792979"/>
    <lineage>
        <taxon>Bacteria</taxon>
        <taxon>Bacillati</taxon>
        <taxon>Actinomycetota</taxon>
        <taxon>Actinomycetes</taxon>
        <taxon>Bifidobacteriales</taxon>
        <taxon>Bifidobacteriaceae</taxon>
        <taxon>Gardnerella</taxon>
    </lineage>
</organism>
<dbReference type="InterPro" id="IPR003593">
    <property type="entry name" value="AAA+_ATPase"/>
</dbReference>
<dbReference type="PROSITE" id="PS50990">
    <property type="entry name" value="PEPTIDASE_C39"/>
    <property type="match status" value="1"/>
</dbReference>
<dbReference type="PROSITE" id="PS50893">
    <property type="entry name" value="ABC_TRANSPORTER_2"/>
    <property type="match status" value="1"/>
</dbReference>
<feature type="transmembrane region" description="Helical" evidence="9">
    <location>
        <begin position="191"/>
        <end position="211"/>
    </location>
</feature>
<dbReference type="GO" id="GO:0006508">
    <property type="term" value="P:proteolysis"/>
    <property type="evidence" value="ECO:0007669"/>
    <property type="project" value="InterPro"/>
</dbReference>
<comment type="caution">
    <text evidence="12">The sequence shown here is derived from an EMBL/GenBank/DDBJ whole genome shotgun (WGS) entry which is preliminary data.</text>
</comment>
<protein>
    <submittedName>
        <fullName evidence="12">Peptidase C39</fullName>
    </submittedName>
</protein>
<keyword evidence="8" id="KW-0653">Protein transport</keyword>
<dbReference type="Proteomes" id="UP000235293">
    <property type="component" value="Unassembled WGS sequence"/>
</dbReference>
<dbReference type="GO" id="GO:0016887">
    <property type="term" value="F:ATP hydrolysis activity"/>
    <property type="evidence" value="ECO:0007669"/>
    <property type="project" value="InterPro"/>
</dbReference>
<feature type="transmembrane region" description="Helical" evidence="9">
    <location>
        <begin position="380"/>
        <end position="403"/>
    </location>
</feature>
<keyword evidence="7 9" id="KW-0472">Membrane</keyword>
<evidence type="ECO:0000256" key="1">
    <source>
        <dbReference type="ARBA" id="ARBA00004651"/>
    </source>
</evidence>
<dbReference type="GO" id="GO:0042626">
    <property type="term" value="F:ATPase-coupled transmembrane transporter activity"/>
    <property type="evidence" value="ECO:0007669"/>
    <property type="project" value="TreeGrafter"/>
</dbReference>
<dbReference type="Gene3D" id="3.90.70.10">
    <property type="entry name" value="Cysteine proteinases"/>
    <property type="match status" value="1"/>
</dbReference>
<feature type="transmembrane region" description="Helical" evidence="9">
    <location>
        <begin position="294"/>
        <end position="313"/>
    </location>
</feature>
<evidence type="ECO:0000256" key="7">
    <source>
        <dbReference type="ARBA" id="ARBA00023136"/>
    </source>
</evidence>
<gene>
    <name evidence="12" type="ORF">CJ213_02340</name>
</gene>
<reference evidence="12 13" key="1">
    <citation type="submission" date="2017-09" db="EMBL/GenBank/DDBJ databases">
        <title>Bacterial strain isolated from the female urinary microbiota.</title>
        <authorList>
            <person name="Thomas-White K."/>
            <person name="Kumar N."/>
            <person name="Forster S."/>
            <person name="Putonti C."/>
            <person name="Lawley T."/>
            <person name="Wolfe A.J."/>
        </authorList>
    </citation>
    <scope>NUCLEOTIDE SEQUENCE [LARGE SCALE GENOMIC DNA]</scope>
    <source>
        <strain evidence="12 13">UMB0411</strain>
    </source>
</reference>
<name>A0A9X7I9E6_9BIFI</name>
<keyword evidence="4" id="KW-0645">Protease</keyword>
<keyword evidence="4" id="KW-0788">Thiol protease</keyword>
<feature type="transmembrane region" description="Helical" evidence="9">
    <location>
        <begin position="271"/>
        <end position="288"/>
    </location>
</feature>
<proteinExistence type="predicted"/>
<dbReference type="EMBL" id="PNGY01000001">
    <property type="protein sequence ID" value="PMC54980.1"/>
    <property type="molecule type" value="Genomic_DNA"/>
</dbReference>
<dbReference type="RefSeq" id="WP_102155336.1">
    <property type="nucleotide sequence ID" value="NZ_PNGY01000001.1"/>
</dbReference>
<feature type="transmembrane region" description="Helical" evidence="9">
    <location>
        <begin position="409"/>
        <end position="426"/>
    </location>
</feature>
<keyword evidence="8" id="KW-0080">Bacteriocin transport</keyword>
<dbReference type="Gene3D" id="3.40.50.300">
    <property type="entry name" value="P-loop containing nucleotide triphosphate hydrolases"/>
    <property type="match status" value="1"/>
</dbReference>
<dbReference type="InterPro" id="IPR027417">
    <property type="entry name" value="P-loop_NTPase"/>
</dbReference>
<accession>A0A9X7I9E6</accession>
<dbReference type="Pfam" id="PF03412">
    <property type="entry name" value="Peptidase_C39"/>
    <property type="match status" value="1"/>
</dbReference>
<keyword evidence="2 9" id="KW-0812">Transmembrane</keyword>
<feature type="transmembrane region" description="Helical" evidence="9">
    <location>
        <begin position="162"/>
        <end position="185"/>
    </location>
</feature>
<evidence type="ECO:0000313" key="12">
    <source>
        <dbReference type="EMBL" id="PMC54980.1"/>
    </source>
</evidence>
<dbReference type="InterPro" id="IPR005074">
    <property type="entry name" value="Peptidase_C39"/>
</dbReference>
<dbReference type="PANTHER" id="PTHR24221:SF654">
    <property type="entry name" value="ATP-BINDING CASSETTE SUB-FAMILY B MEMBER 6"/>
    <property type="match status" value="1"/>
</dbReference>
<evidence type="ECO:0000256" key="4">
    <source>
        <dbReference type="ARBA" id="ARBA00022807"/>
    </source>
</evidence>
<dbReference type="PROSITE" id="PS00211">
    <property type="entry name" value="ABC_TRANSPORTER_1"/>
    <property type="match status" value="1"/>
</dbReference>
<evidence type="ECO:0000256" key="3">
    <source>
        <dbReference type="ARBA" id="ARBA00022741"/>
    </source>
</evidence>
<evidence type="ECO:0000259" key="11">
    <source>
        <dbReference type="PROSITE" id="PS50990"/>
    </source>
</evidence>
<dbReference type="SUPFAM" id="SSF90123">
    <property type="entry name" value="ABC transporter transmembrane region"/>
    <property type="match status" value="1"/>
</dbReference>
<dbReference type="PANTHER" id="PTHR24221">
    <property type="entry name" value="ATP-BINDING CASSETTE SUB-FAMILY B"/>
    <property type="match status" value="1"/>
</dbReference>